<dbReference type="GO" id="GO:0004725">
    <property type="term" value="F:protein tyrosine phosphatase activity"/>
    <property type="evidence" value="ECO:0007669"/>
    <property type="project" value="UniProtKB-EC"/>
</dbReference>
<protein>
    <submittedName>
        <fullName evidence="2">Effector protein hopD2</fullName>
        <ecNumber evidence="2">3.1.3.48</ecNumber>
    </submittedName>
</protein>
<gene>
    <name evidence="2" type="primary">hopD2</name>
    <name evidence="2" type="ORF">SK3146_02614</name>
</gene>
<feature type="domain" description="Tyrosine specific protein phosphatases" evidence="1">
    <location>
        <begin position="176"/>
        <end position="245"/>
    </location>
</feature>
<dbReference type="EMBL" id="CP027059">
    <property type="protein sequence ID" value="UQZ83427.1"/>
    <property type="molecule type" value="Genomic_DNA"/>
</dbReference>
<proteinExistence type="predicted"/>
<organism evidence="2 3">
    <name type="scientific">Paenibacillus konkukensis</name>
    <dbReference type="NCBI Taxonomy" id="2020716"/>
    <lineage>
        <taxon>Bacteria</taxon>
        <taxon>Bacillati</taxon>
        <taxon>Bacillota</taxon>
        <taxon>Bacilli</taxon>
        <taxon>Bacillales</taxon>
        <taxon>Paenibacillaceae</taxon>
        <taxon>Paenibacillus</taxon>
    </lineage>
</organism>
<evidence type="ECO:0000313" key="3">
    <source>
        <dbReference type="Proteomes" id="UP001057134"/>
    </source>
</evidence>
<dbReference type="SMART" id="SM01301">
    <property type="entry name" value="PTPlike_phytase"/>
    <property type="match status" value="1"/>
</dbReference>
<dbReference type="InterPro" id="IPR016130">
    <property type="entry name" value="Tyr_Pase_AS"/>
</dbReference>
<dbReference type="Gene3D" id="3.30.70.1690">
    <property type="match status" value="1"/>
</dbReference>
<dbReference type="InterPro" id="IPR029021">
    <property type="entry name" value="Prot-tyrosine_phosphatase-like"/>
</dbReference>
<dbReference type="RefSeq" id="WP_249865445.1">
    <property type="nucleotide sequence ID" value="NZ_CP027059.1"/>
</dbReference>
<reference evidence="2" key="2">
    <citation type="journal article" date="2021" name="J Anim Sci Technol">
        <title>Complete genome sequence of Paenibacillus konkukensis sp. nov. SK3146 as a potential probiotic strain.</title>
        <authorList>
            <person name="Jung H.I."/>
            <person name="Park S."/>
            <person name="Niu K.M."/>
            <person name="Lee S.W."/>
            <person name="Kothari D."/>
            <person name="Yi K.J."/>
            <person name="Kim S.K."/>
        </authorList>
    </citation>
    <scope>NUCLEOTIDE SEQUENCE</scope>
    <source>
        <strain evidence="2">SK3146</strain>
    </source>
</reference>
<reference evidence="2" key="1">
    <citation type="submission" date="2018-02" db="EMBL/GenBank/DDBJ databases">
        <authorList>
            <person name="Kim S.-K."/>
            <person name="Jung H.-I."/>
            <person name="Lee S.-W."/>
        </authorList>
    </citation>
    <scope>NUCLEOTIDE SEQUENCE</scope>
    <source>
        <strain evidence="2">SK3146</strain>
    </source>
</reference>
<dbReference type="Proteomes" id="UP001057134">
    <property type="component" value="Chromosome"/>
</dbReference>
<evidence type="ECO:0000313" key="2">
    <source>
        <dbReference type="EMBL" id="UQZ83427.1"/>
    </source>
</evidence>
<dbReference type="InterPro" id="IPR000387">
    <property type="entry name" value="Tyr_Pase_dom"/>
</dbReference>
<dbReference type="PROSITE" id="PS50056">
    <property type="entry name" value="TYR_PHOSPHATASE_2"/>
    <property type="match status" value="1"/>
</dbReference>
<name>A0ABY4RLP1_9BACL</name>
<dbReference type="EC" id="3.1.3.48" evidence="2"/>
<sequence length="283" mass="31791">MPSQTAHRIIDVDNQETLPKKFRMTTTPIPPGTEEPPNLSGLAELRASGSGQFSHNGLRLIRKAIGPGPLTVVDLRQESHGFVNGMAVSWYGEHNGCNKGLTHEDVCAEERRLLDEAGQAPELVFDRLPNKSVDLDAALTGPRKVQTEEELVLSEGAGYIRFFVTDHHRPLDGEVDRFIRYVNGLPAGMWLHFHCRGGVGRTTSFMLMYDMLRNAKEVGRDDLLRRHVLIGGKDVGRTDPQDQYKYEPALERLAFIHRFYDYCAGNRDGYATTWSEWLAAEGK</sequence>
<keyword evidence="3" id="KW-1185">Reference proteome</keyword>
<accession>A0ABY4RLP1</accession>
<dbReference type="PROSITE" id="PS00383">
    <property type="entry name" value="TYR_PHOSPHATASE_1"/>
    <property type="match status" value="1"/>
</dbReference>
<dbReference type="Pfam" id="PF14566">
    <property type="entry name" value="PTPlike_phytase"/>
    <property type="match status" value="1"/>
</dbReference>
<dbReference type="Gene3D" id="3.90.190.10">
    <property type="entry name" value="Protein tyrosine phosphatase superfamily"/>
    <property type="match status" value="1"/>
</dbReference>
<evidence type="ECO:0000259" key="1">
    <source>
        <dbReference type="PROSITE" id="PS50056"/>
    </source>
</evidence>
<keyword evidence="2" id="KW-0378">Hydrolase</keyword>
<dbReference type="SUPFAM" id="SSF52799">
    <property type="entry name" value="(Phosphotyrosine protein) phosphatases II"/>
    <property type="match status" value="1"/>
</dbReference>